<feature type="transmembrane region" description="Helical" evidence="18">
    <location>
        <begin position="749"/>
        <end position="772"/>
    </location>
</feature>
<evidence type="ECO:0000256" key="16">
    <source>
        <dbReference type="ARBA" id="ARBA00074635"/>
    </source>
</evidence>
<dbReference type="GO" id="GO:0000422">
    <property type="term" value="P:autophagy of mitochondrion"/>
    <property type="evidence" value="ECO:0007669"/>
    <property type="project" value="TreeGrafter"/>
</dbReference>
<evidence type="ECO:0000256" key="8">
    <source>
        <dbReference type="ARBA" id="ARBA00022490"/>
    </source>
</evidence>
<evidence type="ECO:0000256" key="10">
    <source>
        <dbReference type="ARBA" id="ARBA00022989"/>
    </source>
</evidence>
<protein>
    <recommendedName>
        <fullName evidence="16">Actin-related protein 6</fullName>
    </recommendedName>
    <alternativeName>
        <fullName evidence="6">Autophagy-related protein 9</fullName>
    </alternativeName>
</protein>
<dbReference type="SUPFAM" id="SSF53067">
    <property type="entry name" value="Actin-like ATPase domain"/>
    <property type="match status" value="2"/>
</dbReference>
<dbReference type="Gene3D" id="3.30.420.40">
    <property type="match status" value="2"/>
</dbReference>
<dbReference type="GO" id="GO:0005856">
    <property type="term" value="C:cytoskeleton"/>
    <property type="evidence" value="ECO:0007669"/>
    <property type="project" value="UniProtKB-SubCell"/>
</dbReference>
<evidence type="ECO:0000313" key="20">
    <source>
        <dbReference type="Proteomes" id="UP000198287"/>
    </source>
</evidence>
<dbReference type="STRING" id="158441.A0A226EMZ5"/>
<keyword evidence="20" id="KW-1185">Reference proteome</keyword>
<evidence type="ECO:0000256" key="7">
    <source>
        <dbReference type="ARBA" id="ARBA00022448"/>
    </source>
</evidence>
<evidence type="ECO:0000256" key="12">
    <source>
        <dbReference type="ARBA" id="ARBA00023055"/>
    </source>
</evidence>
<evidence type="ECO:0000256" key="11">
    <source>
        <dbReference type="ARBA" id="ARBA00023006"/>
    </source>
</evidence>
<evidence type="ECO:0000256" key="18">
    <source>
        <dbReference type="SAM" id="Phobius"/>
    </source>
</evidence>
<dbReference type="InterPro" id="IPR007241">
    <property type="entry name" value="Autophagy-rel_prot_9"/>
</dbReference>
<evidence type="ECO:0000256" key="3">
    <source>
        <dbReference type="ARBA" id="ARBA00004511"/>
    </source>
</evidence>
<dbReference type="PANTHER" id="PTHR13038">
    <property type="entry name" value="APG9 AUTOPHAGY 9"/>
    <property type="match status" value="1"/>
</dbReference>
<evidence type="ECO:0000256" key="4">
    <source>
        <dbReference type="ARBA" id="ARBA00005665"/>
    </source>
</evidence>
<evidence type="ECO:0000256" key="13">
    <source>
        <dbReference type="ARBA" id="ARBA00023136"/>
    </source>
</evidence>
<comment type="subcellular location">
    <subcellularLocation>
        <location evidence="2">Cytoplasm</location>
        <location evidence="2">Cytoskeleton</location>
    </subcellularLocation>
    <subcellularLocation>
        <location evidence="1">Nucleus</location>
    </subcellularLocation>
    <subcellularLocation>
        <location evidence="3">Preautophagosomal structure membrane</location>
        <topology evidence="3">Multi-pass membrane protein</topology>
    </subcellularLocation>
</comment>
<dbReference type="CDD" id="cd10210">
    <property type="entry name" value="ASKHA_NBD_Arp6"/>
    <property type="match status" value="1"/>
</dbReference>
<dbReference type="SMART" id="SM00268">
    <property type="entry name" value="ACTIN"/>
    <property type="match status" value="1"/>
</dbReference>
<dbReference type="Gene3D" id="2.30.36.70">
    <property type="entry name" value="Actin, Chain A, domain 2"/>
    <property type="match status" value="1"/>
</dbReference>
<evidence type="ECO:0000256" key="5">
    <source>
        <dbReference type="ARBA" id="ARBA00006185"/>
    </source>
</evidence>
<evidence type="ECO:0000313" key="19">
    <source>
        <dbReference type="EMBL" id="OXA58568.1"/>
    </source>
</evidence>
<dbReference type="PANTHER" id="PTHR13038:SF10">
    <property type="entry name" value="AUTOPHAGY-RELATED PROTEIN 9"/>
    <property type="match status" value="1"/>
</dbReference>
<dbReference type="GO" id="GO:0034727">
    <property type="term" value="P:piecemeal microautophagy of the nucleus"/>
    <property type="evidence" value="ECO:0007669"/>
    <property type="project" value="TreeGrafter"/>
</dbReference>
<reference evidence="19 20" key="1">
    <citation type="submission" date="2015-12" db="EMBL/GenBank/DDBJ databases">
        <title>The genome of Folsomia candida.</title>
        <authorList>
            <person name="Faddeeva A."/>
            <person name="Derks M.F."/>
            <person name="Anvar Y."/>
            <person name="Smit S."/>
            <person name="Van Straalen N."/>
            <person name="Roelofs D."/>
        </authorList>
    </citation>
    <scope>NUCLEOTIDE SEQUENCE [LARGE SCALE GENOMIC DNA]</scope>
    <source>
        <strain evidence="19 20">VU population</strain>
        <tissue evidence="19">Whole body</tissue>
    </source>
</reference>
<dbReference type="Pfam" id="PF04109">
    <property type="entry name" value="ATG9"/>
    <property type="match status" value="1"/>
</dbReference>
<dbReference type="Proteomes" id="UP000198287">
    <property type="component" value="Unassembled WGS sequence"/>
</dbReference>
<keyword evidence="8" id="KW-0963">Cytoplasm</keyword>
<comment type="similarity">
    <text evidence="5">Belongs to the ATG9 family.</text>
</comment>
<evidence type="ECO:0000256" key="6">
    <source>
        <dbReference type="ARBA" id="ARBA00018074"/>
    </source>
</evidence>
<dbReference type="GO" id="GO:0005634">
    <property type="term" value="C:nucleus"/>
    <property type="evidence" value="ECO:0007669"/>
    <property type="project" value="UniProtKB-SubCell"/>
</dbReference>
<dbReference type="Gene3D" id="3.90.640.10">
    <property type="entry name" value="Actin, Chain A, domain 4"/>
    <property type="match status" value="1"/>
</dbReference>
<keyword evidence="15" id="KW-0539">Nucleus</keyword>
<keyword evidence="10 18" id="KW-1133">Transmembrane helix</keyword>
<gene>
    <name evidence="19" type="ORF">Fcan01_07788</name>
</gene>
<name>A0A226EMZ5_FOLCA</name>
<feature type="transmembrane region" description="Helical" evidence="18">
    <location>
        <begin position="667"/>
        <end position="691"/>
    </location>
</feature>
<dbReference type="EMBL" id="LNIX01000003">
    <property type="protein sequence ID" value="OXA58568.1"/>
    <property type="molecule type" value="Genomic_DNA"/>
</dbReference>
<accession>A0A226EMZ5</accession>
<evidence type="ECO:0000256" key="17">
    <source>
        <dbReference type="SAM" id="MobiDB-lite"/>
    </source>
</evidence>
<dbReference type="OrthoDB" id="8247644at2759"/>
<keyword evidence="14" id="KW-0206">Cytoskeleton</keyword>
<dbReference type="GO" id="GO:0006869">
    <property type="term" value="P:lipid transport"/>
    <property type="evidence" value="ECO:0007669"/>
    <property type="project" value="UniProtKB-KW"/>
</dbReference>
<dbReference type="AlphaFoldDB" id="A0A226EMZ5"/>
<sequence length="1206" mass="136877">MAEDNSFSPVQKTKRSAATLLSSSTSSSSVPTLVLDNGAYTIKVGMSTASKARIIPNCITKARSERRRPFIGDQLDECRDTSGLFFILPFQKGYMVNADLEKTVWDYVFGKECLNIEPSETNLLITEPQFNFKFLQEVGCELLFEEYEFHGLARVNASHLSDYLHALQHSDSVCSLIIDCGYSFTHVVPFVNGQKVAEGICRIDIGGKALTNYLKEIISYRQLHVLDETYLVNQVKEDLCFVSTDLKKDLQIAKQKFPENTIVRDYVLPDYSTIKRGYTKPVEKTGSKPVENEQVLRMNNERFTVPEMLFHPADVGIQQMGIGEAIMYVVDGFPETMKPHFLKNIILTGGSSSLPGLKVRVHDEVRSLASTEYSVNVTVPANPTTYAWEGGCKFSEDPEFNKFVVSKSLYNEVGFSAFSKMERAGYQSLVTFANGNDINNGDDNVPPNDHNVMAHVPEHNKTRWNHIEDLDSFFNRQKLLNTTSPTTKITLDQAVIPMGECVAGFNFWMWTILIVAAVFWLLRLVFVIYNTSLNWEIRAFYRTALGIADIDIDNLTWNDVQTKLIDVQREQQMCIMHKDLTALDIYHRILRFKNYMVAMVNKKMLPLTISIPFIGDTIVLTHGLKYNLEMILFWGPWAPFENSWHLREDYKKVSKRKELANALRKRILWIGIANFLLLPLIFLWQILYSFFNYAEIVKREPGTLGTRKWSLYGRLFFRHFNELEHQINARLSRAYRPASKYMSIFNAPIMTILAQNIAFVCGAVFAVLSLLAIWDEDVLTVEHVLLLITVLGTIIAVCRAFIPNEQLILCPETLLTAVIAHVHYFPDEWQGQCHGWKGKAHTTPTRDLLSDLFSYKATYLALELLSPIITPYILCFKLRSEALALVDFFRNFTVEVVGVGDVCSFAQMDVRKHGNPTWQASTYDMDSSDLPPKNSFVQAANGKTELSLVHFTHTNPEWKLPKDAGTYITNLKERAAKELGMPVIQENALFASLNSISSLGDEYSNVVTSLLFENQLLRSVAPGQIDPLFDGQQPTPPLNPRAFSQFRSHNNPMQMSYRGNVNQLEGPPNFGRRGILAGLNQSQHYGSNVQEQSNINMMSFANSFAQYPNPMLSQRPNDTNIELHAVDMSLDALYLHELHNMEVRRRTSQPGYSLATSMQQNNNQNSAFYESQPQLHSSNSSPIQEQQTVFQSERTPLLSTTNTVKS</sequence>
<feature type="region of interest" description="Disordered" evidence="17">
    <location>
        <begin position="1170"/>
        <end position="1206"/>
    </location>
</feature>
<dbReference type="GO" id="GO:0034045">
    <property type="term" value="C:phagophore assembly site membrane"/>
    <property type="evidence" value="ECO:0007669"/>
    <property type="project" value="UniProtKB-SubCell"/>
</dbReference>
<proteinExistence type="inferred from homology"/>
<keyword evidence="12" id="KW-0445">Lipid transport</keyword>
<feature type="transmembrane region" description="Helical" evidence="18">
    <location>
        <begin position="507"/>
        <end position="529"/>
    </location>
</feature>
<evidence type="ECO:0000256" key="14">
    <source>
        <dbReference type="ARBA" id="ARBA00023212"/>
    </source>
</evidence>
<keyword evidence="13 18" id="KW-0472">Membrane</keyword>
<dbReference type="FunFam" id="3.90.640.10:FF:000014">
    <property type="entry name" value="Putative actin-related protein 6"/>
    <property type="match status" value="1"/>
</dbReference>
<organism evidence="19 20">
    <name type="scientific">Folsomia candida</name>
    <name type="common">Springtail</name>
    <dbReference type="NCBI Taxonomy" id="158441"/>
    <lineage>
        <taxon>Eukaryota</taxon>
        <taxon>Metazoa</taxon>
        <taxon>Ecdysozoa</taxon>
        <taxon>Arthropoda</taxon>
        <taxon>Hexapoda</taxon>
        <taxon>Collembola</taxon>
        <taxon>Entomobryomorpha</taxon>
        <taxon>Isotomoidea</taxon>
        <taxon>Isotomidae</taxon>
        <taxon>Proisotominae</taxon>
        <taxon>Folsomia</taxon>
    </lineage>
</organism>
<dbReference type="FunFam" id="2.30.36.70:FF:000003">
    <property type="entry name" value="Actin-related protein 6"/>
    <property type="match status" value="1"/>
</dbReference>
<dbReference type="GO" id="GO:0061709">
    <property type="term" value="P:reticulophagy"/>
    <property type="evidence" value="ECO:0007669"/>
    <property type="project" value="TreeGrafter"/>
</dbReference>
<keyword evidence="11" id="KW-0072">Autophagy</keyword>
<dbReference type="InterPro" id="IPR043129">
    <property type="entry name" value="ATPase_NBD"/>
</dbReference>
<keyword evidence="9 18" id="KW-0812">Transmembrane</keyword>
<feature type="transmembrane region" description="Helical" evidence="18">
    <location>
        <begin position="784"/>
        <end position="802"/>
    </location>
</feature>
<comment type="caution">
    <text evidence="19">The sequence shown here is derived from an EMBL/GenBank/DDBJ whole genome shotgun (WGS) entry which is preliminary data.</text>
</comment>
<evidence type="ECO:0000256" key="2">
    <source>
        <dbReference type="ARBA" id="ARBA00004245"/>
    </source>
</evidence>
<dbReference type="GO" id="GO:0034497">
    <property type="term" value="P:protein localization to phagophore assembly site"/>
    <property type="evidence" value="ECO:0007669"/>
    <property type="project" value="TreeGrafter"/>
</dbReference>
<dbReference type="Pfam" id="PF00022">
    <property type="entry name" value="Actin"/>
    <property type="match status" value="1"/>
</dbReference>
<evidence type="ECO:0000256" key="1">
    <source>
        <dbReference type="ARBA" id="ARBA00004123"/>
    </source>
</evidence>
<evidence type="ECO:0000256" key="9">
    <source>
        <dbReference type="ARBA" id="ARBA00022692"/>
    </source>
</evidence>
<evidence type="ECO:0000256" key="15">
    <source>
        <dbReference type="ARBA" id="ARBA00023242"/>
    </source>
</evidence>
<keyword evidence="7" id="KW-0813">Transport</keyword>
<dbReference type="InterPro" id="IPR004000">
    <property type="entry name" value="Actin"/>
</dbReference>
<comment type="similarity">
    <text evidence="4">Belongs to the actin family. ARP6 subfamily.</text>
</comment>
<dbReference type="GO" id="GO:0005776">
    <property type="term" value="C:autophagosome"/>
    <property type="evidence" value="ECO:0007669"/>
    <property type="project" value="TreeGrafter"/>
</dbReference>